<dbReference type="PANTHER" id="PTHR30624:SF4">
    <property type="entry name" value="METALLOPROTEASE TLDD"/>
    <property type="match status" value="1"/>
</dbReference>
<comment type="similarity">
    <text evidence="1">Belongs to the peptidase U62 family.</text>
</comment>
<dbReference type="AlphaFoldDB" id="A0A174DCD7"/>
<accession>A0A174DCD7</accession>
<name>A0A174DCD7_9FIRM</name>
<feature type="domain" description="Metalloprotease TldD/E C-terminal" evidence="2">
    <location>
        <begin position="241"/>
        <end position="458"/>
    </location>
</feature>
<proteinExistence type="inferred from homology"/>
<evidence type="ECO:0000313" key="5">
    <source>
        <dbReference type="Proteomes" id="UP000095706"/>
    </source>
</evidence>
<evidence type="ECO:0000313" key="4">
    <source>
        <dbReference type="EMBL" id="CUO68009.1"/>
    </source>
</evidence>
<evidence type="ECO:0000256" key="1">
    <source>
        <dbReference type="ARBA" id="ARBA00005836"/>
    </source>
</evidence>
<dbReference type="InterPro" id="IPR036059">
    <property type="entry name" value="TldD/PmbA_sf"/>
</dbReference>
<gene>
    <name evidence="3" type="primary">tldD</name>
    <name evidence="3" type="ORF">ERS852406_01503</name>
    <name evidence="4" type="ORF">ERS852498_00215</name>
</gene>
<dbReference type="PANTHER" id="PTHR30624">
    <property type="entry name" value="UNCHARACTERIZED PROTEIN TLDD AND PMBA"/>
    <property type="match status" value="1"/>
</dbReference>
<protein>
    <submittedName>
        <fullName evidence="3">Protease TldD</fullName>
    </submittedName>
</protein>
<dbReference type="RefSeq" id="WP_055227409.1">
    <property type="nucleotide sequence ID" value="NZ_CYYV01000006.1"/>
</dbReference>
<dbReference type="InterPro" id="IPR035068">
    <property type="entry name" value="TldD/PmbA_N"/>
</dbReference>
<reference evidence="5 6" key="1">
    <citation type="submission" date="2015-09" db="EMBL/GenBank/DDBJ databases">
        <authorList>
            <consortium name="Pathogen Informatics"/>
        </authorList>
    </citation>
    <scope>NUCLEOTIDE SEQUENCE [LARGE SCALE GENOMIC DNA]</scope>
    <source>
        <strain evidence="3 5">2789STDY5608849</strain>
        <strain evidence="4 6">2789STDY5834885</strain>
    </source>
</reference>
<dbReference type="GO" id="GO:0006508">
    <property type="term" value="P:proteolysis"/>
    <property type="evidence" value="ECO:0007669"/>
    <property type="project" value="UniProtKB-KW"/>
</dbReference>
<dbReference type="GO" id="GO:0005829">
    <property type="term" value="C:cytosol"/>
    <property type="evidence" value="ECO:0007669"/>
    <property type="project" value="TreeGrafter"/>
</dbReference>
<evidence type="ECO:0000313" key="3">
    <source>
        <dbReference type="EMBL" id="CUO21526.1"/>
    </source>
</evidence>
<dbReference type="Pfam" id="PF19289">
    <property type="entry name" value="PmbA_TldD_3rd"/>
    <property type="match status" value="1"/>
</dbReference>
<dbReference type="SUPFAM" id="SSF111283">
    <property type="entry name" value="Putative modulator of DNA gyrase, PmbA/TldD"/>
    <property type="match status" value="1"/>
</dbReference>
<keyword evidence="3" id="KW-0645">Protease</keyword>
<dbReference type="Proteomes" id="UP000095706">
    <property type="component" value="Unassembled WGS sequence"/>
</dbReference>
<evidence type="ECO:0000259" key="2">
    <source>
        <dbReference type="Pfam" id="PF19289"/>
    </source>
</evidence>
<dbReference type="EMBL" id="CYYV01000006">
    <property type="protein sequence ID" value="CUO21526.1"/>
    <property type="molecule type" value="Genomic_DNA"/>
</dbReference>
<dbReference type="Proteomes" id="UP000095709">
    <property type="component" value="Unassembled WGS sequence"/>
</dbReference>
<dbReference type="InterPro" id="IPR045569">
    <property type="entry name" value="Metalloprtase-TldD/E_C"/>
</dbReference>
<dbReference type="GO" id="GO:0008237">
    <property type="term" value="F:metallopeptidase activity"/>
    <property type="evidence" value="ECO:0007669"/>
    <property type="project" value="InterPro"/>
</dbReference>
<organism evidence="3 5">
    <name type="scientific">Fusicatenibacter saccharivorans</name>
    <dbReference type="NCBI Taxonomy" id="1150298"/>
    <lineage>
        <taxon>Bacteria</taxon>
        <taxon>Bacillati</taxon>
        <taxon>Bacillota</taxon>
        <taxon>Clostridia</taxon>
        <taxon>Lachnospirales</taxon>
        <taxon>Lachnospiraceae</taxon>
        <taxon>Fusicatenibacter</taxon>
    </lineage>
</organism>
<dbReference type="Gene3D" id="3.30.2290.10">
    <property type="entry name" value="PmbA/TldD superfamily"/>
    <property type="match status" value="1"/>
</dbReference>
<keyword evidence="3" id="KW-0378">Hydrolase</keyword>
<sequence length="473" mass="51885">MQVPMSSYLVEIKPQIQELIRLLEREFDYVSVLCTDVKGTTYRVSMHQTTVGDYHFCERGFVVRAWQDSSYTEYSFNNLTDAADLAEEITSALKSEFQALKALGIAQMESPLVQEEAIAKTMQNEIEIDPETVSAEEILSHLRKLCDAGAAHEGILEFQSTVSFARVNKLFLSSKKDLMQSYAFSEGSLSAIGTENGKQNMSYRSCSGLKGVEILNEMDAIVEEIIAVLYDKLHSDPVTPGMYDVITAPDVTGVIAHEAFGHGVEMDMFVKDRALAKEYIGKPVASQLSSMHDGAVGAQQVSSYLFDDEGTLGTDTTVIDHGTLVTGISDLVSALRLGTTPTGNGKRESFERKVYSRMTNTYFTAGTDKLDDMIASIEHGYLLESVQSGMEDPKHWGIQCMVGLGREIKDGKLTGKVVSPVTLTGYVPDLLKSISMVSDKEELFGSGMCGKGHKEWVKVSDGGPYLKCKVRLG</sequence>
<dbReference type="InterPro" id="IPR051463">
    <property type="entry name" value="Peptidase_U62_metallo"/>
</dbReference>
<dbReference type="EMBL" id="CZAL01000001">
    <property type="protein sequence ID" value="CUO68009.1"/>
    <property type="molecule type" value="Genomic_DNA"/>
</dbReference>
<evidence type="ECO:0000313" key="6">
    <source>
        <dbReference type="Proteomes" id="UP000095709"/>
    </source>
</evidence>